<proteinExistence type="predicted"/>
<dbReference type="Pfam" id="PF11706">
    <property type="entry name" value="zf-CGNR"/>
    <property type="match status" value="1"/>
</dbReference>
<dbReference type="InterPro" id="IPR010852">
    <property type="entry name" value="ABATE"/>
</dbReference>
<evidence type="ECO:0000313" key="3">
    <source>
        <dbReference type="Proteomes" id="UP000235464"/>
    </source>
</evidence>
<gene>
    <name evidence="2" type="ORF">SCNRRL3882_7018</name>
</gene>
<accession>A0A2N9BJM7</accession>
<sequence length="199" mass="21532">MVRAAVTGQNGDVNLDHVFVCGNPALDFAATLGARRSERSEMFVTPDRLNAWYVESGIVDAVSAGREADVEQAKTVREAIYQLVTARRLGEGYDATALTVVNKAARRPAAVPQLTPAGRWTQATPDEALSLVARHAVELLSGPDVPLLKECGNPECTRVYIDRSRGMRRQWCGMDSCGNKIKAAAYRARKKTASVAATD</sequence>
<dbReference type="EMBL" id="LT963352">
    <property type="protein sequence ID" value="SOR83572.1"/>
    <property type="molecule type" value="Genomic_DNA"/>
</dbReference>
<dbReference type="Proteomes" id="UP000235464">
    <property type="component" value="Chromosome I"/>
</dbReference>
<feature type="domain" description="Zinc finger CGNR" evidence="1">
    <location>
        <begin position="148"/>
        <end position="190"/>
    </location>
</feature>
<organism evidence="2 3">
    <name type="scientific">Streptomyces chartreusis NRRL 3882</name>
    <dbReference type="NCBI Taxonomy" id="1079985"/>
    <lineage>
        <taxon>Bacteria</taxon>
        <taxon>Bacillati</taxon>
        <taxon>Actinomycetota</taxon>
        <taxon>Actinomycetes</taxon>
        <taxon>Kitasatosporales</taxon>
        <taxon>Streptomycetaceae</taxon>
        <taxon>Streptomyces</taxon>
    </lineage>
</organism>
<dbReference type="Gene3D" id="1.10.3300.10">
    <property type="entry name" value="Jann2411-like domain"/>
    <property type="match status" value="1"/>
</dbReference>
<dbReference type="AlphaFoldDB" id="A0A2N9BJM7"/>
<evidence type="ECO:0000313" key="2">
    <source>
        <dbReference type="EMBL" id="SOR83572.1"/>
    </source>
</evidence>
<dbReference type="Pfam" id="PF07336">
    <property type="entry name" value="ABATE"/>
    <property type="match status" value="1"/>
</dbReference>
<protein>
    <recommendedName>
        <fullName evidence="1">Zinc finger CGNR domain-containing protein</fullName>
    </recommendedName>
</protein>
<dbReference type="PANTHER" id="PTHR35525:SF3">
    <property type="entry name" value="BLL6575 PROTEIN"/>
    <property type="match status" value="1"/>
</dbReference>
<evidence type="ECO:0000259" key="1">
    <source>
        <dbReference type="Pfam" id="PF11706"/>
    </source>
</evidence>
<dbReference type="InterPro" id="IPR023286">
    <property type="entry name" value="ABATE_dom_sf"/>
</dbReference>
<name>A0A2N9BJM7_STRCX</name>
<dbReference type="SUPFAM" id="SSF160904">
    <property type="entry name" value="Jann2411-like"/>
    <property type="match status" value="1"/>
</dbReference>
<dbReference type="PANTHER" id="PTHR35525">
    <property type="entry name" value="BLL6575 PROTEIN"/>
    <property type="match status" value="1"/>
</dbReference>
<reference evidence="3" key="1">
    <citation type="submission" date="2017-11" db="EMBL/GenBank/DDBJ databases">
        <authorList>
            <person name="Wibberg D."/>
        </authorList>
    </citation>
    <scope>NUCLEOTIDE SEQUENCE [LARGE SCALE GENOMIC DNA]</scope>
</reference>
<dbReference type="InterPro" id="IPR021005">
    <property type="entry name" value="Znf_CGNR"/>
</dbReference>
<keyword evidence="3" id="KW-1185">Reference proteome</keyword>